<dbReference type="Pfam" id="PF08240">
    <property type="entry name" value="ADH_N"/>
    <property type="match status" value="1"/>
</dbReference>
<name>A0ABZ2RHA5_ECTME</name>
<organism evidence="3 4">
    <name type="scientific">Ectopseudomonas mendocina</name>
    <name type="common">Pseudomonas mendocina</name>
    <dbReference type="NCBI Taxonomy" id="300"/>
    <lineage>
        <taxon>Bacteria</taxon>
        <taxon>Pseudomonadati</taxon>
        <taxon>Pseudomonadota</taxon>
        <taxon>Gammaproteobacteria</taxon>
        <taxon>Pseudomonadales</taxon>
        <taxon>Pseudomonadaceae</taxon>
        <taxon>Ectopseudomonas</taxon>
    </lineage>
</organism>
<keyword evidence="4" id="KW-1185">Reference proteome</keyword>
<accession>A0ABZ2RHA5</accession>
<dbReference type="Gene3D" id="3.90.180.10">
    <property type="entry name" value="Medium-chain alcohol dehydrogenases, catalytic domain"/>
    <property type="match status" value="1"/>
</dbReference>
<evidence type="ECO:0000313" key="4">
    <source>
        <dbReference type="Proteomes" id="UP001476583"/>
    </source>
</evidence>
<sequence length="303" mass="31711">MSHVNTVLTAQSHGGPRVLEFLTRPIRRPAKGEVLIKVRAAGINPIDARRMTGEFGQVLPQHFGTEFAGVIEQLGEGVSGWQVGDEVLGSGAGCTHASYILVPATNLVAKPASLGWEVAGSLPGVSQTASTILRELALSAPASLLIHGGAGGVGSIAIQLAKQQGLKVVATASAANQDYLRELGAIAVVYGEGLIERIRAVHPEPFDAAVDMAGTAEAIEASLQLVKVDGHIGTIAGKPVESPRVQPMWVKRNPADLRRVVEGVANGSLSWTVSRTYPFAEARAAYGDILNGHTRGKSVLLFD</sequence>
<dbReference type="Pfam" id="PF00107">
    <property type="entry name" value="ADH_zinc_N"/>
    <property type="match status" value="1"/>
</dbReference>
<dbReference type="InterPro" id="IPR051603">
    <property type="entry name" value="Zinc-ADH_QOR/CCCR"/>
</dbReference>
<dbReference type="InterPro" id="IPR013154">
    <property type="entry name" value="ADH-like_N"/>
</dbReference>
<dbReference type="InterPro" id="IPR020843">
    <property type="entry name" value="ER"/>
</dbReference>
<evidence type="ECO:0000259" key="2">
    <source>
        <dbReference type="SMART" id="SM00829"/>
    </source>
</evidence>
<dbReference type="SUPFAM" id="SSF51735">
    <property type="entry name" value="NAD(P)-binding Rossmann-fold domains"/>
    <property type="match status" value="1"/>
</dbReference>
<reference evidence="3 4" key="1">
    <citation type="submission" date="2024-03" db="EMBL/GenBank/DDBJ databases">
        <title>Complete genome of BD2.</title>
        <authorList>
            <person name="Cao G."/>
        </authorList>
    </citation>
    <scope>NUCLEOTIDE SEQUENCE [LARGE SCALE GENOMIC DNA]</scope>
    <source>
        <strain evidence="3 4">BD2</strain>
    </source>
</reference>
<protein>
    <submittedName>
        <fullName evidence="3">NADP-dependent oxidoreductase</fullName>
        <ecNumber evidence="3">1.-.-.-</ecNumber>
    </submittedName>
</protein>
<evidence type="ECO:0000256" key="1">
    <source>
        <dbReference type="ARBA" id="ARBA00022857"/>
    </source>
</evidence>
<dbReference type="Proteomes" id="UP001476583">
    <property type="component" value="Chromosome"/>
</dbReference>
<keyword evidence="1" id="KW-0521">NADP</keyword>
<feature type="domain" description="Enoyl reductase (ER)" evidence="2">
    <location>
        <begin position="14"/>
        <end position="300"/>
    </location>
</feature>
<dbReference type="CDD" id="cd05289">
    <property type="entry name" value="MDR_like_2"/>
    <property type="match status" value="1"/>
</dbReference>
<dbReference type="GO" id="GO:0016491">
    <property type="term" value="F:oxidoreductase activity"/>
    <property type="evidence" value="ECO:0007669"/>
    <property type="project" value="UniProtKB-KW"/>
</dbReference>
<dbReference type="InterPro" id="IPR013149">
    <property type="entry name" value="ADH-like_C"/>
</dbReference>
<gene>
    <name evidence="3" type="ORF">WG219_02535</name>
</gene>
<dbReference type="PANTHER" id="PTHR44154:SF1">
    <property type="entry name" value="QUINONE OXIDOREDUCTASE"/>
    <property type="match status" value="1"/>
</dbReference>
<dbReference type="SUPFAM" id="SSF50129">
    <property type="entry name" value="GroES-like"/>
    <property type="match status" value="1"/>
</dbReference>
<dbReference type="SMART" id="SM00829">
    <property type="entry name" value="PKS_ER"/>
    <property type="match status" value="1"/>
</dbReference>
<dbReference type="EC" id="1.-.-.-" evidence="3"/>
<dbReference type="InterPro" id="IPR011032">
    <property type="entry name" value="GroES-like_sf"/>
</dbReference>
<dbReference type="EMBL" id="CP148074">
    <property type="protein sequence ID" value="WXL26387.1"/>
    <property type="molecule type" value="Genomic_DNA"/>
</dbReference>
<dbReference type="PANTHER" id="PTHR44154">
    <property type="entry name" value="QUINONE OXIDOREDUCTASE"/>
    <property type="match status" value="1"/>
</dbReference>
<proteinExistence type="predicted"/>
<dbReference type="InterPro" id="IPR036291">
    <property type="entry name" value="NAD(P)-bd_dom_sf"/>
</dbReference>
<dbReference type="Gene3D" id="3.40.50.720">
    <property type="entry name" value="NAD(P)-binding Rossmann-like Domain"/>
    <property type="match status" value="1"/>
</dbReference>
<keyword evidence="3" id="KW-0560">Oxidoreductase</keyword>
<evidence type="ECO:0000313" key="3">
    <source>
        <dbReference type="EMBL" id="WXL26387.1"/>
    </source>
</evidence>